<dbReference type="EMBL" id="KQ981953">
    <property type="protein sequence ID" value="KYN32458.1"/>
    <property type="molecule type" value="Genomic_DNA"/>
</dbReference>
<keyword evidence="6" id="KW-1185">Reference proteome</keyword>
<dbReference type="KEGG" id="tsep:108754507"/>
<dbReference type="Proteomes" id="UP000078541">
    <property type="component" value="Unassembled WGS sequence"/>
</dbReference>
<dbReference type="FunFam" id="1.10.238.20:FF:000001">
    <property type="entry name" value="General odorant-binding protein lush"/>
    <property type="match status" value="1"/>
</dbReference>
<evidence type="ECO:0000256" key="1">
    <source>
        <dbReference type="ARBA" id="ARBA00004613"/>
    </source>
</evidence>
<comment type="similarity">
    <text evidence="2">Belongs to the PBP/GOBP family.</text>
</comment>
<dbReference type="Gene3D" id="1.10.238.20">
    <property type="entry name" value="Pheromone/general odorant binding protein domain"/>
    <property type="match status" value="1"/>
</dbReference>
<dbReference type="GO" id="GO:0007608">
    <property type="term" value="P:sensory perception of smell"/>
    <property type="evidence" value="ECO:0007669"/>
    <property type="project" value="UniProtKB-ARBA"/>
</dbReference>
<protein>
    <submittedName>
        <fullName evidence="5">Uncharacterized protein</fullName>
    </submittedName>
</protein>
<dbReference type="OrthoDB" id="5978988at2759"/>
<dbReference type="CDD" id="cd23992">
    <property type="entry name" value="PBP_GOBP"/>
    <property type="match status" value="1"/>
</dbReference>
<dbReference type="SUPFAM" id="SSF47565">
    <property type="entry name" value="Insect pheromone/odorant-binding proteins"/>
    <property type="match status" value="1"/>
</dbReference>
<feature type="signal peptide" evidence="4">
    <location>
        <begin position="1"/>
        <end position="23"/>
    </location>
</feature>
<dbReference type="SMART" id="SM00708">
    <property type="entry name" value="PhBP"/>
    <property type="match status" value="1"/>
</dbReference>
<keyword evidence="4" id="KW-0732">Signal</keyword>
<name>A0A195EW44_9HYME</name>
<evidence type="ECO:0000313" key="5">
    <source>
        <dbReference type="EMBL" id="KYN32458.1"/>
    </source>
</evidence>
<keyword evidence="3" id="KW-0964">Secreted</keyword>
<dbReference type="GO" id="GO:0005549">
    <property type="term" value="F:odorant binding"/>
    <property type="evidence" value="ECO:0007669"/>
    <property type="project" value="InterPro"/>
</dbReference>
<dbReference type="AlphaFoldDB" id="A0A195EW44"/>
<dbReference type="GO" id="GO:0005576">
    <property type="term" value="C:extracellular region"/>
    <property type="evidence" value="ECO:0007669"/>
    <property type="project" value="UniProtKB-SubCell"/>
</dbReference>
<accession>A0A195EW44</accession>
<dbReference type="STRING" id="34720.A0A195EW44"/>
<dbReference type="InterPro" id="IPR036728">
    <property type="entry name" value="PBP_GOBP_sf"/>
</dbReference>
<reference evidence="5 6" key="1">
    <citation type="submission" date="2016-03" db="EMBL/GenBank/DDBJ databases">
        <title>Trachymyrmex septentrionalis WGS genome.</title>
        <authorList>
            <person name="Nygaard S."/>
            <person name="Hu H."/>
            <person name="Boomsma J."/>
            <person name="Zhang G."/>
        </authorList>
    </citation>
    <scope>NUCLEOTIDE SEQUENCE [LARGE SCALE GENOMIC DNA]</scope>
    <source>
        <strain evidence="5">Tsep2-gDNA-1</strain>
        <tissue evidence="5">Whole body</tissue>
    </source>
</reference>
<comment type="subcellular location">
    <subcellularLocation>
        <location evidence="1">Secreted</location>
    </subcellularLocation>
</comment>
<evidence type="ECO:0000256" key="4">
    <source>
        <dbReference type="SAM" id="SignalP"/>
    </source>
</evidence>
<evidence type="ECO:0000313" key="6">
    <source>
        <dbReference type="Proteomes" id="UP000078541"/>
    </source>
</evidence>
<dbReference type="PANTHER" id="PTHR21364">
    <property type="entry name" value="GENERAL ODORANT-BINDING PROTEIN 19A"/>
    <property type="match status" value="1"/>
</dbReference>
<feature type="chain" id="PRO_5008270986" evidence="4">
    <location>
        <begin position="24"/>
        <end position="150"/>
    </location>
</feature>
<dbReference type="InterPro" id="IPR006170">
    <property type="entry name" value="PBP/GOBP"/>
</dbReference>
<dbReference type="PROSITE" id="PS51257">
    <property type="entry name" value="PROKAR_LIPOPROTEIN"/>
    <property type="match status" value="1"/>
</dbReference>
<evidence type="ECO:0000256" key="3">
    <source>
        <dbReference type="ARBA" id="ARBA00022525"/>
    </source>
</evidence>
<dbReference type="PANTHER" id="PTHR21364:SF2">
    <property type="entry name" value="GENERAL ODORANT-BINDING PROTEIN 19A"/>
    <property type="match status" value="1"/>
</dbReference>
<gene>
    <name evidence="5" type="ORF">ALC56_13315</name>
</gene>
<proteinExistence type="inferred from homology"/>
<sequence>MAKKSLVLICASIILSQLVIVSCNEEDIDWTTVHDELRKMAGGLRKKCIGETGATIEMLDGAELGEFPTQDKVLGCYFKCVMEKGGAMKKDGKINYKILSKLMPPAYKHIGMEMLDQCRNIEGTDKCVIAINFNKCMYNANPVVCILCND</sequence>
<evidence type="ECO:0000256" key="2">
    <source>
        <dbReference type="ARBA" id="ARBA00008098"/>
    </source>
</evidence>
<dbReference type="Pfam" id="PF01395">
    <property type="entry name" value="PBP_GOBP"/>
    <property type="match status" value="1"/>
</dbReference>
<organism evidence="5 6">
    <name type="scientific">Trachymyrmex septentrionalis</name>
    <dbReference type="NCBI Taxonomy" id="34720"/>
    <lineage>
        <taxon>Eukaryota</taxon>
        <taxon>Metazoa</taxon>
        <taxon>Ecdysozoa</taxon>
        <taxon>Arthropoda</taxon>
        <taxon>Hexapoda</taxon>
        <taxon>Insecta</taxon>
        <taxon>Pterygota</taxon>
        <taxon>Neoptera</taxon>
        <taxon>Endopterygota</taxon>
        <taxon>Hymenoptera</taxon>
        <taxon>Apocrita</taxon>
        <taxon>Aculeata</taxon>
        <taxon>Formicoidea</taxon>
        <taxon>Formicidae</taxon>
        <taxon>Myrmicinae</taxon>
        <taxon>Trachymyrmex</taxon>
    </lineage>
</organism>